<evidence type="ECO:0000313" key="3">
    <source>
        <dbReference type="EMBL" id="CDL89988.1"/>
    </source>
</evidence>
<reference evidence="3 4" key="1">
    <citation type="journal article" date="2015" name="Genome Announc.">
        <title>Draft Genome Sequence of Clostridium tyrobutyricum Strain DIVETGP, Isolated from Cow's Milk for Grana Padano Production.</title>
        <authorList>
            <person name="Soggiu A."/>
            <person name="Piras C."/>
            <person name="Gaiarsa S."/>
            <person name="Sassera D."/>
            <person name="Roncada P."/>
            <person name="Bendixen E."/>
            <person name="Brasca M."/>
            <person name="Bonizzi L."/>
        </authorList>
    </citation>
    <scope>NUCLEOTIDE SEQUENCE [LARGE SCALE GENOMIC DNA]</scope>
    <source>
        <strain evidence="3 4">DIVETGP</strain>
    </source>
</reference>
<name>W6N178_CLOTY</name>
<feature type="coiled-coil region" evidence="1">
    <location>
        <begin position="40"/>
        <end position="67"/>
    </location>
</feature>
<keyword evidence="2" id="KW-1133">Transmembrane helix</keyword>
<keyword evidence="1" id="KW-0175">Coiled coil</keyword>
<evidence type="ECO:0000256" key="2">
    <source>
        <dbReference type="SAM" id="Phobius"/>
    </source>
</evidence>
<keyword evidence="2" id="KW-0812">Transmembrane</keyword>
<dbReference type="EMBL" id="CBXI010000003">
    <property type="protein sequence ID" value="CDL89988.1"/>
    <property type="molecule type" value="Genomic_DNA"/>
</dbReference>
<dbReference type="Proteomes" id="UP000019482">
    <property type="component" value="Unassembled WGS sequence"/>
</dbReference>
<gene>
    <name evidence="3" type="ORF">CTDIVETGP_0058</name>
</gene>
<evidence type="ECO:0000313" key="4">
    <source>
        <dbReference type="Proteomes" id="UP000019482"/>
    </source>
</evidence>
<evidence type="ECO:0000256" key="1">
    <source>
        <dbReference type="SAM" id="Coils"/>
    </source>
</evidence>
<accession>W6N178</accession>
<keyword evidence="4" id="KW-1185">Reference proteome</keyword>
<evidence type="ECO:0008006" key="5">
    <source>
        <dbReference type="Google" id="ProtNLM"/>
    </source>
</evidence>
<keyword evidence="2" id="KW-0472">Membrane</keyword>
<comment type="caution">
    <text evidence="3">The sequence shown here is derived from an EMBL/GenBank/DDBJ whole genome shotgun (WGS) entry which is preliminary data.</text>
</comment>
<sequence>MNIYFLPKWYLQDKLLKKYKRLKLIILVFFIMNIILFHSMIFQKSKLESLQNNLMDKRQQYTLKKSKNINQNVKSMDTYLNFFSNFHVYEEFRNVSVENNNIQLEFVGNDSSFSKFIKAVENSNKFTIVNINSLEESKNKDKHLWQIELKSKL</sequence>
<dbReference type="AlphaFoldDB" id="W6N178"/>
<dbReference type="RefSeq" id="WP_017750773.1">
    <property type="nucleotide sequence ID" value="NZ_CBXI010000003.1"/>
</dbReference>
<proteinExistence type="predicted"/>
<dbReference type="GeneID" id="29418955"/>
<protein>
    <recommendedName>
        <fullName evidence="5">Type IV pilus biogenesis protein PilN</fullName>
    </recommendedName>
</protein>
<organism evidence="3 4">
    <name type="scientific">Clostridium tyrobutyricum DIVETGP</name>
    <dbReference type="NCBI Taxonomy" id="1408889"/>
    <lineage>
        <taxon>Bacteria</taxon>
        <taxon>Bacillati</taxon>
        <taxon>Bacillota</taxon>
        <taxon>Clostridia</taxon>
        <taxon>Eubacteriales</taxon>
        <taxon>Clostridiaceae</taxon>
        <taxon>Clostridium</taxon>
    </lineage>
</organism>
<feature type="transmembrane region" description="Helical" evidence="2">
    <location>
        <begin position="21"/>
        <end position="42"/>
    </location>
</feature>